<dbReference type="CDD" id="cd18080">
    <property type="entry name" value="TrmD-like"/>
    <property type="match status" value="1"/>
</dbReference>
<evidence type="ECO:0000313" key="19">
    <source>
        <dbReference type="EMBL" id="MBO1319863.1"/>
    </source>
</evidence>
<comment type="similarity">
    <text evidence="3 15 17">Belongs to the RNA methyltransferase TrmD family.</text>
</comment>
<comment type="catalytic activity">
    <reaction evidence="14 15 17">
        <text>guanosine(37) in tRNA + S-adenosyl-L-methionine = N(1)-methylguanosine(37) in tRNA + S-adenosyl-L-homocysteine + H(+)</text>
        <dbReference type="Rhea" id="RHEA:36899"/>
        <dbReference type="Rhea" id="RHEA-COMP:10145"/>
        <dbReference type="Rhea" id="RHEA-COMP:10147"/>
        <dbReference type="ChEBI" id="CHEBI:15378"/>
        <dbReference type="ChEBI" id="CHEBI:57856"/>
        <dbReference type="ChEBI" id="CHEBI:59789"/>
        <dbReference type="ChEBI" id="CHEBI:73542"/>
        <dbReference type="ChEBI" id="CHEBI:74269"/>
        <dbReference type="EC" id="2.1.1.228"/>
    </reaction>
</comment>
<evidence type="ECO:0000256" key="14">
    <source>
        <dbReference type="ARBA" id="ARBA00047783"/>
    </source>
</evidence>
<dbReference type="InterPro" id="IPR016009">
    <property type="entry name" value="tRNA_MeTrfase_TRMD/TRM10"/>
</dbReference>
<organism evidence="19 20">
    <name type="scientific">Acanthopleuribacter pedis</name>
    <dbReference type="NCBI Taxonomy" id="442870"/>
    <lineage>
        <taxon>Bacteria</taxon>
        <taxon>Pseudomonadati</taxon>
        <taxon>Acidobacteriota</taxon>
        <taxon>Holophagae</taxon>
        <taxon>Acanthopleuribacterales</taxon>
        <taxon>Acanthopleuribacteraceae</taxon>
        <taxon>Acanthopleuribacter</taxon>
    </lineage>
</organism>
<comment type="caution">
    <text evidence="15">Lacks conserved residue(s) required for the propagation of feature annotation.</text>
</comment>
<gene>
    <name evidence="15 19" type="primary">trmD</name>
    <name evidence="19" type="ORF">J3U88_15410</name>
</gene>
<dbReference type="InterPro" id="IPR029026">
    <property type="entry name" value="tRNA_m1G_MTases_N"/>
</dbReference>
<evidence type="ECO:0000259" key="18">
    <source>
        <dbReference type="Pfam" id="PF01746"/>
    </source>
</evidence>
<comment type="subcellular location">
    <subcellularLocation>
        <location evidence="2 15 17">Cytoplasm</location>
    </subcellularLocation>
</comment>
<protein>
    <recommendedName>
        <fullName evidence="6 15">tRNA (guanine-N(1)-)-methyltransferase</fullName>
        <ecNumber evidence="5 15">2.1.1.228</ecNumber>
    </recommendedName>
    <alternativeName>
        <fullName evidence="12 15">M1G-methyltransferase</fullName>
    </alternativeName>
    <alternativeName>
        <fullName evidence="13 15">tRNA [GM37] methyltransferase</fullName>
    </alternativeName>
</protein>
<dbReference type="AlphaFoldDB" id="A0A8J7U304"/>
<evidence type="ECO:0000256" key="10">
    <source>
        <dbReference type="ARBA" id="ARBA00022691"/>
    </source>
</evidence>
<evidence type="ECO:0000256" key="1">
    <source>
        <dbReference type="ARBA" id="ARBA00002634"/>
    </source>
</evidence>
<dbReference type="Gene3D" id="1.10.1270.20">
    <property type="entry name" value="tRNA(m1g37)methyltransferase, domain 2"/>
    <property type="match status" value="1"/>
</dbReference>
<keyword evidence="11 15" id="KW-0819">tRNA processing</keyword>
<dbReference type="NCBIfam" id="NF000648">
    <property type="entry name" value="PRK00026.1"/>
    <property type="match status" value="1"/>
</dbReference>
<keyword evidence="9 15" id="KW-0808">Transferase</keyword>
<evidence type="ECO:0000256" key="16">
    <source>
        <dbReference type="PIRSR" id="PIRSR000386-1"/>
    </source>
</evidence>
<evidence type="ECO:0000256" key="17">
    <source>
        <dbReference type="RuleBase" id="RU003464"/>
    </source>
</evidence>
<comment type="caution">
    <text evidence="19">The sequence shown here is derived from an EMBL/GenBank/DDBJ whole genome shotgun (WGS) entry which is preliminary data.</text>
</comment>
<evidence type="ECO:0000256" key="15">
    <source>
        <dbReference type="HAMAP-Rule" id="MF_00605"/>
    </source>
</evidence>
<evidence type="ECO:0000313" key="20">
    <source>
        <dbReference type="Proteomes" id="UP000664417"/>
    </source>
</evidence>
<dbReference type="EC" id="2.1.1.228" evidence="5 15"/>
<sequence length="249" mass="27773">MRIDCISIFPQIIADALAHSIPGRAQAGEQLSLHHHDLRAFTTDKHQKVDDIPYGGGVGMVFKPEPATAAIRAVKAMSATENRLVIHPSPAAPPLTQKAVNALAQYDQLIFIASRYEGLDQRVIDQHVDREYSIGDFVISGGELACAVMIDAVSRQIPGVVAKKESVEQDSYYDGLLDYPHYTRPAVFEEQAIPDELRSGHHEQIRIWRKKQALQRTLDLRPDLLETAALDKEAVKLLRSMGYRAKERS</sequence>
<dbReference type="FunFam" id="1.10.1270.20:FF:000001">
    <property type="entry name" value="tRNA (guanine-N(1)-)-methyltransferase"/>
    <property type="match status" value="1"/>
</dbReference>
<feature type="binding site" evidence="15 16">
    <location>
        <begin position="134"/>
        <end position="139"/>
    </location>
    <ligand>
        <name>S-adenosyl-L-methionine</name>
        <dbReference type="ChEBI" id="CHEBI:59789"/>
    </ligand>
</feature>
<evidence type="ECO:0000256" key="6">
    <source>
        <dbReference type="ARBA" id="ARBA00014679"/>
    </source>
</evidence>
<name>A0A8J7U304_9BACT</name>
<dbReference type="Proteomes" id="UP000664417">
    <property type="component" value="Unassembled WGS sequence"/>
</dbReference>
<feature type="domain" description="tRNA methyltransferase TRMD/TRM10-type" evidence="18">
    <location>
        <begin position="1"/>
        <end position="226"/>
    </location>
</feature>
<evidence type="ECO:0000256" key="13">
    <source>
        <dbReference type="ARBA" id="ARBA00033392"/>
    </source>
</evidence>
<evidence type="ECO:0000256" key="12">
    <source>
        <dbReference type="ARBA" id="ARBA00029736"/>
    </source>
</evidence>
<dbReference type="SUPFAM" id="SSF75217">
    <property type="entry name" value="alpha/beta knot"/>
    <property type="match status" value="1"/>
</dbReference>
<dbReference type="GO" id="GO:0052906">
    <property type="term" value="F:tRNA (guanine(37)-N1)-methyltransferase activity"/>
    <property type="evidence" value="ECO:0007669"/>
    <property type="project" value="UniProtKB-UniRule"/>
</dbReference>
<dbReference type="PIRSF" id="PIRSF000386">
    <property type="entry name" value="tRNA_mtase"/>
    <property type="match status" value="1"/>
</dbReference>
<dbReference type="InterPro" id="IPR002649">
    <property type="entry name" value="tRNA_m1G_MeTrfase_TrmD"/>
</dbReference>
<dbReference type="Gene3D" id="3.40.1280.10">
    <property type="match status" value="1"/>
</dbReference>
<keyword evidence="20" id="KW-1185">Reference proteome</keyword>
<dbReference type="Pfam" id="PF01746">
    <property type="entry name" value="tRNA_m1G_MT"/>
    <property type="match status" value="1"/>
</dbReference>
<dbReference type="NCBIfam" id="TIGR00088">
    <property type="entry name" value="trmD"/>
    <property type="match status" value="1"/>
</dbReference>
<comment type="subunit">
    <text evidence="4 15 17">Homodimer.</text>
</comment>
<dbReference type="HAMAP" id="MF_00605">
    <property type="entry name" value="TrmD"/>
    <property type="match status" value="1"/>
</dbReference>
<evidence type="ECO:0000256" key="9">
    <source>
        <dbReference type="ARBA" id="ARBA00022679"/>
    </source>
</evidence>
<evidence type="ECO:0000256" key="7">
    <source>
        <dbReference type="ARBA" id="ARBA00022490"/>
    </source>
</evidence>
<comment type="function">
    <text evidence="1 15 17">Specifically methylates guanosine-37 in various tRNAs.</text>
</comment>
<evidence type="ECO:0000256" key="11">
    <source>
        <dbReference type="ARBA" id="ARBA00022694"/>
    </source>
</evidence>
<proteinExistence type="inferred from homology"/>
<dbReference type="EMBL" id="JAFREP010000014">
    <property type="protein sequence ID" value="MBO1319863.1"/>
    <property type="molecule type" value="Genomic_DNA"/>
</dbReference>
<dbReference type="FunFam" id="3.40.1280.10:FF:000001">
    <property type="entry name" value="tRNA (guanine-N(1)-)-methyltransferase"/>
    <property type="match status" value="1"/>
</dbReference>
<evidence type="ECO:0000256" key="5">
    <source>
        <dbReference type="ARBA" id="ARBA00012807"/>
    </source>
</evidence>
<dbReference type="InterPro" id="IPR029028">
    <property type="entry name" value="Alpha/beta_knot_MTases"/>
</dbReference>
<dbReference type="PANTHER" id="PTHR46417:SF1">
    <property type="entry name" value="TRNA (GUANINE-N(1)-)-METHYLTRANSFERASE"/>
    <property type="match status" value="1"/>
</dbReference>
<dbReference type="GO" id="GO:0005829">
    <property type="term" value="C:cytosol"/>
    <property type="evidence" value="ECO:0007669"/>
    <property type="project" value="TreeGrafter"/>
</dbReference>
<accession>A0A8J7U304</accession>
<keyword evidence="10 15" id="KW-0949">S-adenosyl-L-methionine</keyword>
<dbReference type="GO" id="GO:0002939">
    <property type="term" value="P:tRNA N1-guanine methylation"/>
    <property type="evidence" value="ECO:0007669"/>
    <property type="project" value="TreeGrafter"/>
</dbReference>
<dbReference type="PANTHER" id="PTHR46417">
    <property type="entry name" value="TRNA (GUANINE-N(1)-)-METHYLTRANSFERASE"/>
    <property type="match status" value="1"/>
</dbReference>
<evidence type="ECO:0000256" key="3">
    <source>
        <dbReference type="ARBA" id="ARBA00007630"/>
    </source>
</evidence>
<evidence type="ECO:0000256" key="2">
    <source>
        <dbReference type="ARBA" id="ARBA00004496"/>
    </source>
</evidence>
<keyword evidence="7 15" id="KW-0963">Cytoplasm</keyword>
<evidence type="ECO:0000256" key="4">
    <source>
        <dbReference type="ARBA" id="ARBA00011738"/>
    </source>
</evidence>
<keyword evidence="8 15" id="KW-0489">Methyltransferase</keyword>
<reference evidence="19" key="1">
    <citation type="submission" date="2021-03" db="EMBL/GenBank/DDBJ databases">
        <authorList>
            <person name="Wang G."/>
        </authorList>
    </citation>
    <scope>NUCLEOTIDE SEQUENCE</scope>
    <source>
        <strain evidence="19">KCTC 12899</strain>
    </source>
</reference>
<dbReference type="RefSeq" id="WP_207859782.1">
    <property type="nucleotide sequence ID" value="NZ_JAFREP010000014.1"/>
</dbReference>
<evidence type="ECO:0000256" key="8">
    <source>
        <dbReference type="ARBA" id="ARBA00022603"/>
    </source>
</evidence>
<dbReference type="InterPro" id="IPR023148">
    <property type="entry name" value="tRNA_m1G_MeTrfase_C_sf"/>
</dbReference>